<comment type="cofactor">
    <cofactor evidence="1">
        <name>biotin</name>
        <dbReference type="ChEBI" id="CHEBI:57586"/>
    </cofactor>
</comment>
<dbReference type="SUPFAM" id="SSF51246">
    <property type="entry name" value="Rudiment single hybrid motif"/>
    <property type="match status" value="1"/>
</dbReference>
<dbReference type="SMART" id="SM00878">
    <property type="entry name" value="Biotin_carb_C"/>
    <property type="match status" value="1"/>
</dbReference>
<dbReference type="InterPro" id="IPR011053">
    <property type="entry name" value="Single_hybrid_motif"/>
</dbReference>
<dbReference type="GeneID" id="20313332"/>
<dbReference type="Pfam" id="PF00364">
    <property type="entry name" value="Biotin_lipoyl"/>
    <property type="match status" value="1"/>
</dbReference>
<dbReference type="SUPFAM" id="SSF51230">
    <property type="entry name" value="Single hybrid motif"/>
    <property type="match status" value="1"/>
</dbReference>
<dbReference type="Pfam" id="PF02786">
    <property type="entry name" value="CPSase_L_D2"/>
    <property type="match status" value="1"/>
</dbReference>
<name>H6C9N2_EXODN</name>
<evidence type="ECO:0000256" key="6">
    <source>
        <dbReference type="PROSITE-ProRule" id="PRU00409"/>
    </source>
</evidence>
<evidence type="ECO:0000256" key="4">
    <source>
        <dbReference type="ARBA" id="ARBA00022840"/>
    </source>
</evidence>
<keyword evidence="2" id="KW-0436">Ligase</keyword>
<evidence type="ECO:0000259" key="10">
    <source>
        <dbReference type="PROSITE" id="PS50979"/>
    </source>
</evidence>
<keyword evidence="5" id="KW-0092">Biotin</keyword>
<dbReference type="GO" id="GO:0016874">
    <property type="term" value="F:ligase activity"/>
    <property type="evidence" value="ECO:0007669"/>
    <property type="project" value="UniProtKB-KW"/>
</dbReference>
<feature type="domain" description="Biotin carboxylation" evidence="10">
    <location>
        <begin position="78"/>
        <end position="536"/>
    </location>
</feature>
<evidence type="ECO:0000256" key="3">
    <source>
        <dbReference type="ARBA" id="ARBA00022741"/>
    </source>
</evidence>
<dbReference type="VEuPathDB" id="FungiDB:HMPREF1120_08693"/>
<feature type="domain" description="ATP-grasp" evidence="9">
    <location>
        <begin position="199"/>
        <end position="399"/>
    </location>
</feature>
<proteinExistence type="predicted"/>
<evidence type="ECO:0000256" key="2">
    <source>
        <dbReference type="ARBA" id="ARBA00022598"/>
    </source>
</evidence>
<dbReference type="InterPro" id="IPR011054">
    <property type="entry name" value="Rudment_hybrid_motif"/>
</dbReference>
<dbReference type="InParanoid" id="H6C9N2"/>
<dbReference type="GO" id="GO:0005524">
    <property type="term" value="F:ATP binding"/>
    <property type="evidence" value="ECO:0007669"/>
    <property type="project" value="UniProtKB-UniRule"/>
</dbReference>
<dbReference type="SUPFAM" id="SSF56059">
    <property type="entry name" value="Glutathione synthetase ATP-binding domain-like"/>
    <property type="match status" value="1"/>
</dbReference>
<evidence type="ECO:0000256" key="1">
    <source>
        <dbReference type="ARBA" id="ARBA00001953"/>
    </source>
</evidence>
<evidence type="ECO:0000256" key="5">
    <source>
        <dbReference type="ARBA" id="ARBA00023267"/>
    </source>
</evidence>
<dbReference type="Proteomes" id="UP000007304">
    <property type="component" value="Unassembled WGS sequence"/>
</dbReference>
<dbReference type="PANTHER" id="PTHR18866:SF127">
    <property type="match status" value="1"/>
</dbReference>
<dbReference type="OrthoDB" id="196847at2759"/>
<gene>
    <name evidence="11" type="ORF">HMPREF1120_08693</name>
</gene>
<dbReference type="STRING" id="858893.H6C9N2"/>
<dbReference type="Pfam" id="PF02785">
    <property type="entry name" value="Biotin_carb_C"/>
    <property type="match status" value="1"/>
</dbReference>
<sequence length="847" mass="93059">MIPVPDLIVPNVTLQQHTTLLRGGQLLLSCAFLAGKNICCTGERLFTSLLQNRDTDSMVIRPPLFVAPLPRDENGQPKIKKVLIANRGEIACRVVATCRKLNIQSVAIYAEEDSLSRHVEVADEAVCVGSIQQESGNPFLNIKLLVDVALSVGADAVHPGYGYLSENGEFADAVRNAGLIFIGPSSKAMSTLGDKRTSKDYLRKHEPSVPLIPGFTGSSQNVEDLEAAAEEIGFPVMLKASAGGGGRGMRIVHERSKLRGELQSARSEAERSFGSSDCILEKYIEAGKHIEVQIMGDSYGNVLSLWERECSVQRRHQKIIEETPSPFLDAKTRKSLCETAVKIGKLLGYEGAGTVEFVVDVKDSRFYFLEVNTRLQVEHPITEEVTGLDAVSLQLYAAAGGRFTDLPELNQIPQKGHAIECRLCAEDPQRNFMPEHGMVRLWKPYVAASSEEARDIRYETAMRTGTEVSIYFDSMIAKIIVWAPTRAEAVEKMARVMANTACVGVKTNQLFLQSCLLHPEFRSNPAYTTSFIPNNLGELLKPPYSLGPGFDENSVLSVVTASFLRDEFALSNTNTKTPFRNVRKAFKNQRFDPVNVSSRIVKRIQSHGNEQPLLVVWKPSSDNQQNNTKNNIAVIPLEEKTIDPNSSNSKDQKDKSPALEVSARYNSISNKLRSGVVSTSSSHELEWKQRDVLPEPAALTSSPWLATSAELTVDGHKIAGSFITDKPSTSFKAAGSGSGREVYCHIPALGNWFAFKVYDILSFCESLRDDVVAASSTESNAVKAPMPCKVLQVLKKPGDDVKAGEIVMVVESMKMEMNISMSMDGKFQCKVNKGDSVDEGKVLCWVD</sequence>
<dbReference type="FunFam" id="3.30.1490.20:FF:000003">
    <property type="entry name" value="acetyl-CoA carboxylase isoform X1"/>
    <property type="match status" value="1"/>
</dbReference>
<dbReference type="InterPro" id="IPR005481">
    <property type="entry name" value="BC-like_N"/>
</dbReference>
<dbReference type="InterPro" id="IPR005479">
    <property type="entry name" value="CPAse_ATP-bd"/>
</dbReference>
<dbReference type="EMBL" id="JH226136">
    <property type="protein sequence ID" value="EHY60748.1"/>
    <property type="molecule type" value="Genomic_DNA"/>
</dbReference>
<dbReference type="eggNOG" id="KOG0238">
    <property type="taxonomic scope" value="Eukaryota"/>
</dbReference>
<dbReference type="Gene3D" id="2.40.50.100">
    <property type="match status" value="1"/>
</dbReference>
<feature type="domain" description="Lipoyl-binding" evidence="8">
    <location>
        <begin position="771"/>
        <end position="847"/>
    </location>
</feature>
<dbReference type="InterPro" id="IPR005482">
    <property type="entry name" value="Biotin_COase_C"/>
</dbReference>
<dbReference type="Gene3D" id="3.30.470.20">
    <property type="entry name" value="ATP-grasp fold, B domain"/>
    <property type="match status" value="1"/>
</dbReference>
<protein>
    <submittedName>
        <fullName evidence="11">Pyruvate carboxylase subunit A</fullName>
    </submittedName>
</protein>
<dbReference type="InterPro" id="IPR016185">
    <property type="entry name" value="PreATP-grasp_dom_sf"/>
</dbReference>
<dbReference type="PROSITE" id="PS00866">
    <property type="entry name" value="CPSASE_1"/>
    <property type="match status" value="1"/>
</dbReference>
<keyword evidence="11" id="KW-0670">Pyruvate</keyword>
<dbReference type="PROSITE" id="PS50975">
    <property type="entry name" value="ATP_GRASP"/>
    <property type="match status" value="1"/>
</dbReference>
<dbReference type="GO" id="GO:0046872">
    <property type="term" value="F:metal ion binding"/>
    <property type="evidence" value="ECO:0007669"/>
    <property type="project" value="InterPro"/>
</dbReference>
<dbReference type="InterPro" id="IPR011764">
    <property type="entry name" value="Biotin_carboxylation_dom"/>
</dbReference>
<feature type="region of interest" description="Disordered" evidence="7">
    <location>
        <begin position="619"/>
        <end position="660"/>
    </location>
</feature>
<evidence type="ECO:0000313" key="11">
    <source>
        <dbReference type="EMBL" id="EHY60748.1"/>
    </source>
</evidence>
<reference evidence="11" key="1">
    <citation type="submission" date="2011-07" db="EMBL/GenBank/DDBJ databases">
        <title>The Genome Sequence of Exophiala (Wangiella) dermatitidis NIH/UT8656.</title>
        <authorList>
            <consortium name="The Broad Institute Genome Sequencing Platform"/>
            <person name="Cuomo C."/>
            <person name="Wang Z."/>
            <person name="Hunicke-Smith S."/>
            <person name="Szanislo P.J."/>
            <person name="Earl A."/>
            <person name="Young S.K."/>
            <person name="Zeng Q."/>
            <person name="Gargeya S."/>
            <person name="Fitzgerald M."/>
            <person name="Haas B."/>
            <person name="Abouelleil A."/>
            <person name="Alvarado L."/>
            <person name="Arachchi H.M."/>
            <person name="Berlin A."/>
            <person name="Brown A."/>
            <person name="Chapman S.B."/>
            <person name="Chen Z."/>
            <person name="Dunbar C."/>
            <person name="Freedman E."/>
            <person name="Gearin G."/>
            <person name="Gellesch M."/>
            <person name="Goldberg J."/>
            <person name="Griggs A."/>
            <person name="Gujja S."/>
            <person name="Heiman D."/>
            <person name="Howarth C."/>
            <person name="Larson L."/>
            <person name="Lui A."/>
            <person name="MacDonald P.J.P."/>
            <person name="Montmayeur A."/>
            <person name="Murphy C."/>
            <person name="Neiman D."/>
            <person name="Pearson M."/>
            <person name="Priest M."/>
            <person name="Roberts A."/>
            <person name="Saif S."/>
            <person name="Shea T."/>
            <person name="Shenoy N."/>
            <person name="Sisk P."/>
            <person name="Stolte C."/>
            <person name="Sykes S."/>
            <person name="Wortman J."/>
            <person name="Nusbaum C."/>
            <person name="Birren B."/>
        </authorList>
    </citation>
    <scope>NUCLEOTIDE SEQUENCE</scope>
    <source>
        <strain evidence="11">NIH/UT8656</strain>
    </source>
</reference>
<keyword evidence="12" id="KW-1185">Reference proteome</keyword>
<dbReference type="AlphaFoldDB" id="H6C9N2"/>
<dbReference type="OMA" id="RDIRYET"/>
<evidence type="ECO:0000256" key="7">
    <source>
        <dbReference type="SAM" id="MobiDB-lite"/>
    </source>
</evidence>
<keyword evidence="4 6" id="KW-0067">ATP-binding</keyword>
<dbReference type="Pfam" id="PF00289">
    <property type="entry name" value="Biotin_carb_N"/>
    <property type="match status" value="1"/>
</dbReference>
<dbReference type="PROSITE" id="PS00867">
    <property type="entry name" value="CPSASE_2"/>
    <property type="match status" value="1"/>
</dbReference>
<dbReference type="InterPro" id="IPR000089">
    <property type="entry name" value="Biotin_lipoyl"/>
</dbReference>
<dbReference type="HOGENOM" id="CLU_000395_3_1_1"/>
<evidence type="ECO:0000259" key="8">
    <source>
        <dbReference type="PROSITE" id="PS50968"/>
    </source>
</evidence>
<keyword evidence="3 6" id="KW-0547">Nucleotide-binding</keyword>
<dbReference type="PANTHER" id="PTHR18866">
    <property type="entry name" value="CARBOXYLASE:PYRUVATE/ACETYL-COA/PROPIONYL-COA CARBOXYLASE"/>
    <property type="match status" value="1"/>
</dbReference>
<dbReference type="PROSITE" id="PS50968">
    <property type="entry name" value="BIOTINYL_LIPOYL"/>
    <property type="match status" value="1"/>
</dbReference>
<feature type="compositionally biased region" description="Polar residues" evidence="7">
    <location>
        <begin position="620"/>
        <end position="631"/>
    </location>
</feature>
<evidence type="ECO:0000313" key="12">
    <source>
        <dbReference type="Proteomes" id="UP000007304"/>
    </source>
</evidence>
<dbReference type="SUPFAM" id="SSF52440">
    <property type="entry name" value="PreATP-grasp domain"/>
    <property type="match status" value="1"/>
</dbReference>
<accession>H6C9N2</accession>
<evidence type="ECO:0000259" key="9">
    <source>
        <dbReference type="PROSITE" id="PS50975"/>
    </source>
</evidence>
<dbReference type="InterPro" id="IPR011761">
    <property type="entry name" value="ATP-grasp"/>
</dbReference>
<dbReference type="InterPro" id="IPR050856">
    <property type="entry name" value="Biotin_carboxylase_complex"/>
</dbReference>
<dbReference type="PROSITE" id="PS50979">
    <property type="entry name" value="BC"/>
    <property type="match status" value="1"/>
</dbReference>
<dbReference type="RefSeq" id="XP_009161209.1">
    <property type="nucleotide sequence ID" value="XM_009162961.1"/>
</dbReference>
<organism evidence="11 12">
    <name type="scientific">Exophiala dermatitidis (strain ATCC 34100 / CBS 525.76 / NIH/UT8656)</name>
    <name type="common">Black yeast</name>
    <name type="synonym">Wangiella dermatitidis</name>
    <dbReference type="NCBI Taxonomy" id="858893"/>
    <lineage>
        <taxon>Eukaryota</taxon>
        <taxon>Fungi</taxon>
        <taxon>Dikarya</taxon>
        <taxon>Ascomycota</taxon>
        <taxon>Pezizomycotina</taxon>
        <taxon>Eurotiomycetes</taxon>
        <taxon>Chaetothyriomycetidae</taxon>
        <taxon>Chaetothyriales</taxon>
        <taxon>Herpotrichiellaceae</taxon>
        <taxon>Exophiala</taxon>
    </lineage>
</organism>
<dbReference type="CDD" id="cd06850">
    <property type="entry name" value="biotinyl_domain"/>
    <property type="match status" value="1"/>
</dbReference>